<organism evidence="2 3">
    <name type="scientific">Artemia franciscana</name>
    <name type="common">Brine shrimp</name>
    <name type="synonym">Artemia sanfranciscana</name>
    <dbReference type="NCBI Taxonomy" id="6661"/>
    <lineage>
        <taxon>Eukaryota</taxon>
        <taxon>Metazoa</taxon>
        <taxon>Ecdysozoa</taxon>
        <taxon>Arthropoda</taxon>
        <taxon>Crustacea</taxon>
        <taxon>Branchiopoda</taxon>
        <taxon>Anostraca</taxon>
        <taxon>Artemiidae</taxon>
        <taxon>Artemia</taxon>
    </lineage>
</organism>
<reference evidence="2" key="1">
    <citation type="submission" date="2023-07" db="EMBL/GenBank/DDBJ databases">
        <title>Chromosome-level genome assembly of Artemia franciscana.</title>
        <authorList>
            <person name="Jo E."/>
        </authorList>
    </citation>
    <scope>NUCLEOTIDE SEQUENCE</scope>
    <source>
        <tissue evidence="2">Whole body</tissue>
    </source>
</reference>
<dbReference type="AlphaFoldDB" id="A0AA88KS71"/>
<evidence type="ECO:0000313" key="2">
    <source>
        <dbReference type="EMBL" id="KAK2704203.1"/>
    </source>
</evidence>
<proteinExistence type="predicted"/>
<keyword evidence="3" id="KW-1185">Reference proteome</keyword>
<accession>A0AA88KS71</accession>
<gene>
    <name evidence="2" type="ORF">QYM36_017501</name>
</gene>
<evidence type="ECO:0000256" key="1">
    <source>
        <dbReference type="SAM" id="MobiDB-lite"/>
    </source>
</evidence>
<protein>
    <submittedName>
        <fullName evidence="2">Uncharacterized protein</fullName>
    </submittedName>
</protein>
<comment type="caution">
    <text evidence="2">The sequence shown here is derived from an EMBL/GenBank/DDBJ whole genome shotgun (WGS) entry which is preliminary data.</text>
</comment>
<feature type="region of interest" description="Disordered" evidence="1">
    <location>
        <begin position="75"/>
        <end position="140"/>
    </location>
</feature>
<dbReference type="EMBL" id="JAVRJZ010000029">
    <property type="protein sequence ID" value="KAK2704203.1"/>
    <property type="molecule type" value="Genomic_DNA"/>
</dbReference>
<evidence type="ECO:0000313" key="3">
    <source>
        <dbReference type="Proteomes" id="UP001187531"/>
    </source>
</evidence>
<feature type="region of interest" description="Disordered" evidence="1">
    <location>
        <begin position="1"/>
        <end position="24"/>
    </location>
</feature>
<sequence length="552" mass="65622">MGKWLREEDDKHDNSYSKKMSHPKEANKADFTIFSIFYKILTFFGYSINKTTRHMEQELKIKKKILDWPKIVTTKTDGKKNKRDNIKEKENITEKEYVSEKEGKIQKKHTEKENNPEKEDTPHNENVVKKENESEKKNFAEKENERNNIIKEEIKRRSLLNCIKKNLVHWYEKEVLARSLARIKKKSWTKALKKPEYKNSLHDIHLAEIEEERGIQAVLDVIGCNIKIYKSCIKSLIKKAVEKDKYTFHDFKMDILQCFLKSFHQEKKLFCYDSYLSHLNQSFNAKKILYDSEVTCLAGEMNISFTRLQLKEFENDFLGTYFKEPLVNQETIIEYILNEFENPSVSRRTILNYYCSYYCPLCKAQCFKKNNHKDRHDCFHITGGAVGHYYLRSNIPGLKRFDSKTIIARNRSAKFLPFTTKILSNYTCASAPKESKFIFDCKKYKFKDFSIVFKNWATPSKSRSGYYKHLVNKYHFELANKFNLHPYRFEPGGEKYEIELSQVKTKAFKQINNILRAKKRKKKINCRQKDESKKNGCDKIIPIDVVKLFKWM</sequence>
<feature type="compositionally biased region" description="Basic and acidic residues" evidence="1">
    <location>
        <begin position="76"/>
        <end position="140"/>
    </location>
</feature>
<dbReference type="Proteomes" id="UP001187531">
    <property type="component" value="Unassembled WGS sequence"/>
</dbReference>
<name>A0AA88KS71_ARTSF</name>